<dbReference type="Pfam" id="PF02706">
    <property type="entry name" value="Wzz"/>
    <property type="match status" value="1"/>
</dbReference>
<dbReference type="InterPro" id="IPR050445">
    <property type="entry name" value="Bact_polysacc_biosynth/exp"/>
</dbReference>
<keyword evidence="4 6" id="KW-1133">Transmembrane helix</keyword>
<comment type="caution">
    <text evidence="8">The sequence shown here is derived from an EMBL/GenBank/DDBJ whole genome shotgun (WGS) entry which is preliminary data.</text>
</comment>
<comment type="subcellular location">
    <subcellularLocation>
        <location evidence="1">Cell membrane</location>
        <topology evidence="1">Multi-pass membrane protein</topology>
    </subcellularLocation>
</comment>
<evidence type="ECO:0000256" key="1">
    <source>
        <dbReference type="ARBA" id="ARBA00004651"/>
    </source>
</evidence>
<dbReference type="GO" id="GO:0005886">
    <property type="term" value="C:plasma membrane"/>
    <property type="evidence" value="ECO:0007669"/>
    <property type="project" value="UniProtKB-SubCell"/>
</dbReference>
<dbReference type="RefSeq" id="WP_105226212.1">
    <property type="nucleotide sequence ID" value="NZ_PCQE01000094.1"/>
</dbReference>
<dbReference type="SUPFAM" id="SSF160355">
    <property type="entry name" value="Bacterial polysaccharide co-polymerase-like"/>
    <property type="match status" value="2"/>
</dbReference>
<evidence type="ECO:0000259" key="7">
    <source>
        <dbReference type="Pfam" id="PF02706"/>
    </source>
</evidence>
<proteinExistence type="predicted"/>
<protein>
    <submittedName>
        <fullName evidence="8">Chain-length determining protein</fullName>
    </submittedName>
</protein>
<dbReference type="InterPro" id="IPR003856">
    <property type="entry name" value="LPS_length_determ_N"/>
</dbReference>
<accession>A0A2S9D3L2</accession>
<dbReference type="AlphaFoldDB" id="A0A2S9D3L2"/>
<organism evidence="8 9">
    <name type="scientific">Pseudomonas cedrina</name>
    <dbReference type="NCBI Taxonomy" id="651740"/>
    <lineage>
        <taxon>Bacteria</taxon>
        <taxon>Pseudomonadati</taxon>
        <taxon>Pseudomonadota</taxon>
        <taxon>Gammaproteobacteria</taxon>
        <taxon>Pseudomonadales</taxon>
        <taxon>Pseudomonadaceae</taxon>
        <taxon>Pseudomonas</taxon>
    </lineage>
</organism>
<keyword evidence="3 6" id="KW-0812">Transmembrane</keyword>
<keyword evidence="5 6" id="KW-0472">Membrane</keyword>
<reference evidence="8 9" key="1">
    <citation type="submission" date="2017-09" db="EMBL/GenBank/DDBJ databases">
        <title>Genomic, metabolic, and phenotypic characteristics of bacterial isolates from the natural microbiome of the model nematode Caenorhabditis elegans.</title>
        <authorList>
            <person name="Zimmermann J."/>
            <person name="Obeng N."/>
            <person name="Yang W."/>
            <person name="Obeng O."/>
            <person name="Kissoyan K."/>
            <person name="Pees B."/>
            <person name="Dirksen P."/>
            <person name="Hoppner M."/>
            <person name="Franke A."/>
            <person name="Rosenstiel P."/>
            <person name="Leippe M."/>
            <person name="Dierking K."/>
            <person name="Kaleta C."/>
            <person name="Schulenburg H."/>
        </authorList>
    </citation>
    <scope>NUCLEOTIDE SEQUENCE [LARGE SCALE GENOMIC DNA]</scope>
    <source>
        <strain evidence="8 9">MYb184</strain>
    </source>
</reference>
<evidence type="ECO:0000313" key="9">
    <source>
        <dbReference type="Proteomes" id="UP000239458"/>
    </source>
</evidence>
<name>A0A2S9D3L2_PSECE</name>
<dbReference type="EMBL" id="PCQE01000094">
    <property type="protein sequence ID" value="PRB87689.1"/>
    <property type="molecule type" value="Genomic_DNA"/>
</dbReference>
<dbReference type="Gene3D" id="3.30.1890.10">
    <property type="entry name" value="FepE-like"/>
    <property type="match status" value="2"/>
</dbReference>
<dbReference type="PANTHER" id="PTHR32309">
    <property type="entry name" value="TYROSINE-PROTEIN KINASE"/>
    <property type="match status" value="1"/>
</dbReference>
<evidence type="ECO:0000256" key="4">
    <source>
        <dbReference type="ARBA" id="ARBA00022989"/>
    </source>
</evidence>
<dbReference type="GO" id="GO:0004713">
    <property type="term" value="F:protein tyrosine kinase activity"/>
    <property type="evidence" value="ECO:0007669"/>
    <property type="project" value="TreeGrafter"/>
</dbReference>
<keyword evidence="2" id="KW-1003">Cell membrane</keyword>
<sequence>MSSSFRTPPITSSYEIDLVALVQAFWKQKKLIMLTTASFGVVAAACAFLMVPEYQVSSVLRPAAINELDALNRSEVYKLPPGEALIKVGASLESYETRLGFFRENQELFKRFERPGRSLEQSFDEFNRDALKLVLPDPKKADLLSAFIGLELNYAEHIDGVRILNSFVKYAIDTERENIAADLKVIVSNRLAELQGKIEAARSSYQTGKEARITALEEADNIKRAQLQDELRALRLQLKTGRMDRISLLTEAISIAKSLNIQKPTTPSALGESGRFGETSIMRTEINNQQIPLYFMGVEALEAERSALQRRKADDFTEGRIAQIARELDLLKSNREIEILKQRQNEDLFLQGVEPLRAEITRLHNLGSLDISNMKLVAIDRQALEPLAPIRPKRTLFIIFGLLIGGIVGVGIASARCVFYGKCAGEREMPMLAPPLQSKSLKVESEA</sequence>
<dbReference type="Proteomes" id="UP000239458">
    <property type="component" value="Unassembled WGS sequence"/>
</dbReference>
<gene>
    <name evidence="8" type="ORF">CQ006_27415</name>
</gene>
<feature type="domain" description="Polysaccharide chain length determinant N-terminal" evidence="7">
    <location>
        <begin position="15"/>
        <end position="76"/>
    </location>
</feature>
<evidence type="ECO:0000256" key="2">
    <source>
        <dbReference type="ARBA" id="ARBA00022475"/>
    </source>
</evidence>
<evidence type="ECO:0000313" key="8">
    <source>
        <dbReference type="EMBL" id="PRB87689.1"/>
    </source>
</evidence>
<feature type="transmembrane region" description="Helical" evidence="6">
    <location>
        <begin position="396"/>
        <end position="419"/>
    </location>
</feature>
<evidence type="ECO:0000256" key="5">
    <source>
        <dbReference type="ARBA" id="ARBA00023136"/>
    </source>
</evidence>
<dbReference type="PANTHER" id="PTHR32309:SF13">
    <property type="entry name" value="FERRIC ENTEROBACTIN TRANSPORT PROTEIN FEPE"/>
    <property type="match status" value="1"/>
</dbReference>
<evidence type="ECO:0000256" key="6">
    <source>
        <dbReference type="SAM" id="Phobius"/>
    </source>
</evidence>
<evidence type="ECO:0000256" key="3">
    <source>
        <dbReference type="ARBA" id="ARBA00022692"/>
    </source>
</evidence>